<evidence type="ECO:0000313" key="4">
    <source>
        <dbReference type="EMBL" id="CEM29190.1"/>
    </source>
</evidence>
<feature type="chain" id="PRO_5005190708" evidence="3">
    <location>
        <begin position="19"/>
        <end position="622"/>
    </location>
</feature>
<sequence length="622" mass="67612">MRGCLFLLVFSCFYCSHSEGLIYPSSVAALRAHHWRTGATSVRSATATAATATAIAPEAAPAKPAATETEADEPHPAAAAATGQERSTASISQRTSEPPVVGESPRDVTDVPVLEIEVSDSLLAASAQKGESAGDAALAEKDKEGDEAAAAAAEEEEQGGEEEEEEQVDAAAADEVLAVNDTATMPPPSKTSPAVLRPKKAFVTWLERLISKTGFTLSMATSILLLNVPWLALLCMLLSYIFYPPLSRTVFFLVGRATRRRFALPEGFLNRTLVPFISILSGTVTSLTINQCYTRQQQIRAMIQNEISTIDMLAKFIDVELRNDPERRIFALAEVDRYARGLFRENAWPVRIKRLSWKAITGSHHMPMSYARPRVAHSSGSARGQAPPPLLSLPFPLQSTAAGSPSGRFDAAHHATSPPSAPNKHLTDLVLPRPSPAPRNFMTLLFPFLAARDGTGGRPDVDANATYVAGSGIDFNRYKVLYDLPAVQQTDDYALYNVVDVMESTKAMGFIKELRTLRGTRQSLTEQGFPPLHYFFLTWLMTCMVFTFLYEAALAGPSAAAITRPTFVALMGGITWIAELVVELSDPFSGLYNQNVLVGANKTLSLLQALLRRKPPREAEEQ</sequence>
<feature type="transmembrane region" description="Helical" evidence="2">
    <location>
        <begin position="532"/>
        <end position="550"/>
    </location>
</feature>
<evidence type="ECO:0000313" key="5">
    <source>
        <dbReference type="Proteomes" id="UP000041254"/>
    </source>
</evidence>
<dbReference type="Proteomes" id="UP000041254">
    <property type="component" value="Unassembled WGS sequence"/>
</dbReference>
<feature type="region of interest" description="Disordered" evidence="1">
    <location>
        <begin position="126"/>
        <end position="170"/>
    </location>
</feature>
<dbReference type="Pfam" id="PF14023">
    <property type="entry name" value="Bestrophin-like"/>
    <property type="match status" value="1"/>
</dbReference>
<accession>A0A0G4GHH9</accession>
<keyword evidence="5" id="KW-1185">Reference proteome</keyword>
<feature type="region of interest" description="Disordered" evidence="1">
    <location>
        <begin position="53"/>
        <end position="108"/>
    </location>
</feature>
<keyword evidence="2" id="KW-0812">Transmembrane</keyword>
<feature type="compositionally biased region" description="Low complexity" evidence="1">
    <location>
        <begin position="53"/>
        <end position="68"/>
    </location>
</feature>
<feature type="compositionally biased region" description="Polar residues" evidence="1">
    <location>
        <begin position="84"/>
        <end position="96"/>
    </location>
</feature>
<keyword evidence="2" id="KW-0472">Membrane</keyword>
<evidence type="ECO:0000256" key="1">
    <source>
        <dbReference type="SAM" id="MobiDB-lite"/>
    </source>
</evidence>
<keyword evidence="3" id="KW-0732">Signal</keyword>
<feature type="region of interest" description="Disordered" evidence="1">
    <location>
        <begin position="373"/>
        <end position="426"/>
    </location>
</feature>
<proteinExistence type="predicted"/>
<feature type="transmembrane region" description="Helical" evidence="2">
    <location>
        <begin position="217"/>
        <end position="243"/>
    </location>
</feature>
<feature type="signal peptide" evidence="3">
    <location>
        <begin position="1"/>
        <end position="18"/>
    </location>
</feature>
<protein>
    <submittedName>
        <fullName evidence="4">Uncharacterized protein</fullName>
    </submittedName>
</protein>
<dbReference type="InParanoid" id="A0A0G4GHH9"/>
<dbReference type="EMBL" id="CDMY01000666">
    <property type="protein sequence ID" value="CEM29190.1"/>
    <property type="molecule type" value="Genomic_DNA"/>
</dbReference>
<evidence type="ECO:0000256" key="3">
    <source>
        <dbReference type="SAM" id="SignalP"/>
    </source>
</evidence>
<keyword evidence="2" id="KW-1133">Transmembrane helix</keyword>
<dbReference type="VEuPathDB" id="CryptoDB:Vbra_10017"/>
<feature type="compositionally biased region" description="Acidic residues" evidence="1">
    <location>
        <begin position="153"/>
        <end position="168"/>
    </location>
</feature>
<dbReference type="AlphaFoldDB" id="A0A0G4GHH9"/>
<organism evidence="4 5">
    <name type="scientific">Vitrella brassicaformis (strain CCMP3155)</name>
    <dbReference type="NCBI Taxonomy" id="1169540"/>
    <lineage>
        <taxon>Eukaryota</taxon>
        <taxon>Sar</taxon>
        <taxon>Alveolata</taxon>
        <taxon>Colpodellida</taxon>
        <taxon>Vitrellaceae</taxon>
        <taxon>Vitrella</taxon>
    </lineage>
</organism>
<reference evidence="4 5" key="1">
    <citation type="submission" date="2014-11" db="EMBL/GenBank/DDBJ databases">
        <authorList>
            <person name="Zhu J."/>
            <person name="Qi W."/>
            <person name="Song R."/>
        </authorList>
    </citation>
    <scope>NUCLEOTIDE SEQUENCE [LARGE SCALE GENOMIC DNA]</scope>
</reference>
<feature type="transmembrane region" description="Helical" evidence="2">
    <location>
        <begin position="268"/>
        <end position="289"/>
    </location>
</feature>
<evidence type="ECO:0000256" key="2">
    <source>
        <dbReference type="SAM" id="Phobius"/>
    </source>
</evidence>
<name>A0A0G4GHH9_VITBC</name>
<gene>
    <name evidence="4" type="ORF">Vbra_10017</name>
</gene>
<dbReference type="InterPro" id="IPR025333">
    <property type="entry name" value="DUF4239"/>
</dbReference>